<keyword evidence="4" id="KW-0472">Membrane</keyword>
<dbReference type="EMBL" id="JAAGUX010000010">
    <property type="protein sequence ID" value="NEW55701.1"/>
    <property type="molecule type" value="Genomic_DNA"/>
</dbReference>
<dbReference type="PROSITE" id="PS51257">
    <property type="entry name" value="PROKAR_LIPOPROTEIN"/>
    <property type="match status" value="1"/>
</dbReference>
<evidence type="ECO:0000259" key="5">
    <source>
        <dbReference type="PROSITE" id="PS50234"/>
    </source>
</evidence>
<reference evidence="8 9" key="1">
    <citation type="submission" date="2020-01" db="EMBL/GenBank/DDBJ databases">
        <title>Genetics and antimicrobial susceptibilities of Nocardia species isolated from the soil; a comparison with species isolated from humans.</title>
        <authorList>
            <person name="Carrasco G."/>
            <person name="Monzon S."/>
            <person name="Sansegundo M."/>
            <person name="Garcia E."/>
            <person name="Garrido N."/>
            <person name="Medina M.J."/>
            <person name="Villalon P."/>
            <person name="Ramirez-Arocha A.C."/>
            <person name="Jimenez P."/>
            <person name="Cuesta I."/>
            <person name="Valdezate S."/>
        </authorList>
    </citation>
    <scope>NUCLEOTIDE SEQUENCE [LARGE SCALE GENOMIC DNA]</scope>
    <source>
        <strain evidence="6 8">CNM20110639</strain>
        <strain evidence="7 9">CNM20110649</strain>
    </source>
</reference>
<dbReference type="InterPro" id="IPR036465">
    <property type="entry name" value="vWFA_dom_sf"/>
</dbReference>
<name>A0A6P1DAP0_9NOCA</name>
<dbReference type="AlphaFoldDB" id="A0A6P1DAP0"/>
<evidence type="ECO:0000313" key="6">
    <source>
        <dbReference type="EMBL" id="NEW45930.1"/>
    </source>
</evidence>
<dbReference type="Proteomes" id="UP000468928">
    <property type="component" value="Unassembled WGS sequence"/>
</dbReference>
<sequence>MRLALSGLLAVGAVVISSCGQEVSSEPRPAAAETPTCEAGVVFVLDVSLSMEATDVAPTRLAAAKQAAKEFADRLPKQTPLGLVTFAGTAMVGTQPSTDRAEFKEALDAVTLSERTATGEGIFTALASARTLPDGQRRIILLSDGKQTVPFELNEPRGAYTAAEEAQQKNVPISTISLGTDHGEVTVPGASRVKVPTHPESLREIARLSGGDFHNATSPEELSAAFDAMTCG</sequence>
<keyword evidence="9" id="KW-1185">Reference proteome</keyword>
<dbReference type="SUPFAM" id="SSF53300">
    <property type="entry name" value="vWA-like"/>
    <property type="match status" value="1"/>
</dbReference>
<evidence type="ECO:0000313" key="8">
    <source>
        <dbReference type="Proteomes" id="UP000468928"/>
    </source>
</evidence>
<dbReference type="Pfam" id="PF13519">
    <property type="entry name" value="VWA_2"/>
    <property type="match status" value="1"/>
</dbReference>
<dbReference type="Gene3D" id="3.40.50.410">
    <property type="entry name" value="von Willebrand factor, type A domain"/>
    <property type="match status" value="1"/>
</dbReference>
<proteinExistence type="predicted"/>
<dbReference type="PANTHER" id="PTHR22550:SF5">
    <property type="entry name" value="LEUCINE ZIPPER PROTEIN 4"/>
    <property type="match status" value="1"/>
</dbReference>
<comment type="caution">
    <text evidence="6">The sequence shown here is derived from an EMBL/GenBank/DDBJ whole genome shotgun (WGS) entry which is preliminary data.</text>
</comment>
<evidence type="ECO:0000313" key="7">
    <source>
        <dbReference type="EMBL" id="NEW55701.1"/>
    </source>
</evidence>
<organism evidence="6 8">
    <name type="scientific">Nocardia cyriacigeorgica</name>
    <dbReference type="NCBI Taxonomy" id="135487"/>
    <lineage>
        <taxon>Bacteria</taxon>
        <taxon>Bacillati</taxon>
        <taxon>Actinomycetota</taxon>
        <taxon>Actinomycetes</taxon>
        <taxon>Mycobacteriales</taxon>
        <taxon>Nocardiaceae</taxon>
        <taxon>Nocardia</taxon>
    </lineage>
</organism>
<dbReference type="InterPro" id="IPR002035">
    <property type="entry name" value="VWF_A"/>
</dbReference>
<dbReference type="PANTHER" id="PTHR22550">
    <property type="entry name" value="SPORE GERMINATION PROTEIN"/>
    <property type="match status" value="1"/>
</dbReference>
<dbReference type="InterPro" id="IPR050768">
    <property type="entry name" value="UPF0353/GerABKA_families"/>
</dbReference>
<evidence type="ECO:0000313" key="9">
    <source>
        <dbReference type="Proteomes" id="UP000470876"/>
    </source>
</evidence>
<dbReference type="SMART" id="SM00327">
    <property type="entry name" value="VWA"/>
    <property type="match status" value="1"/>
</dbReference>
<evidence type="ECO:0000256" key="2">
    <source>
        <dbReference type="ARBA" id="ARBA00022692"/>
    </source>
</evidence>
<evidence type="ECO:0000256" key="3">
    <source>
        <dbReference type="ARBA" id="ARBA00022989"/>
    </source>
</evidence>
<evidence type="ECO:0000256" key="4">
    <source>
        <dbReference type="ARBA" id="ARBA00023136"/>
    </source>
</evidence>
<keyword evidence="2" id="KW-0812">Transmembrane</keyword>
<evidence type="ECO:0000256" key="1">
    <source>
        <dbReference type="ARBA" id="ARBA00022475"/>
    </source>
</evidence>
<dbReference type="EMBL" id="JAAGUZ010000039">
    <property type="protein sequence ID" value="NEW45930.1"/>
    <property type="molecule type" value="Genomic_DNA"/>
</dbReference>
<keyword evidence="1" id="KW-1003">Cell membrane</keyword>
<protein>
    <submittedName>
        <fullName evidence="6">VWA domain-containing protein</fullName>
    </submittedName>
</protein>
<dbReference type="Proteomes" id="UP000470876">
    <property type="component" value="Unassembled WGS sequence"/>
</dbReference>
<accession>A0A6P1DAP0</accession>
<keyword evidence="3" id="KW-1133">Transmembrane helix</keyword>
<feature type="domain" description="VWFA" evidence="5">
    <location>
        <begin position="40"/>
        <end position="229"/>
    </location>
</feature>
<dbReference type="PROSITE" id="PS50234">
    <property type="entry name" value="VWFA"/>
    <property type="match status" value="1"/>
</dbReference>
<gene>
    <name evidence="6" type="ORF">GV789_15960</name>
    <name evidence="7" type="ORF">GV794_08550</name>
</gene>